<feature type="chain" id="PRO_5004082231" evidence="1">
    <location>
        <begin position="20"/>
        <end position="454"/>
    </location>
</feature>
<comment type="caution">
    <text evidence="2">The sequence shown here is derived from an EMBL/GenBank/DDBJ whole genome shotgun (WGS) entry which is preliminary data.</text>
</comment>
<proteinExistence type="predicted"/>
<evidence type="ECO:0000313" key="3">
    <source>
        <dbReference type="Proteomes" id="UP000011910"/>
    </source>
</evidence>
<dbReference type="AlphaFoldDB" id="M7NRK7"/>
<dbReference type="STRING" id="1279009.ADICEAN_00478"/>
<organism evidence="2 3">
    <name type="scientific">Cesiribacter andamanensis AMV16</name>
    <dbReference type="NCBI Taxonomy" id="1279009"/>
    <lineage>
        <taxon>Bacteria</taxon>
        <taxon>Pseudomonadati</taxon>
        <taxon>Bacteroidota</taxon>
        <taxon>Cytophagia</taxon>
        <taxon>Cytophagales</taxon>
        <taxon>Cesiribacteraceae</taxon>
        <taxon>Cesiribacter</taxon>
    </lineage>
</organism>
<dbReference type="OrthoDB" id="663116at2"/>
<dbReference type="RefSeq" id="WP_009193885.1">
    <property type="nucleotide sequence ID" value="NZ_AODQ01000007.1"/>
</dbReference>
<dbReference type="eggNOG" id="ENOG5032XF2">
    <property type="taxonomic scope" value="Bacteria"/>
</dbReference>
<evidence type="ECO:0000313" key="2">
    <source>
        <dbReference type="EMBL" id="EMR04315.1"/>
    </source>
</evidence>
<keyword evidence="1" id="KW-0732">Signal</keyword>
<protein>
    <submittedName>
        <fullName evidence="2">Uncharacterized protein</fullName>
    </submittedName>
</protein>
<gene>
    <name evidence="2" type="ORF">ADICEAN_00478</name>
</gene>
<name>M7NRK7_9BACT</name>
<accession>M7NRK7</accession>
<evidence type="ECO:0000256" key="1">
    <source>
        <dbReference type="SAM" id="SignalP"/>
    </source>
</evidence>
<dbReference type="EMBL" id="AODQ01000007">
    <property type="protein sequence ID" value="EMR04315.1"/>
    <property type="molecule type" value="Genomic_DNA"/>
</dbReference>
<keyword evidence="3" id="KW-1185">Reference proteome</keyword>
<sequence>MKLLSSLLLSLLCCFTAAAQDHLTSLDKVSLDLSRHSLRVEEIIDQRPAKSSIGWVQKGMVNQKQPVNFKNGFTTELMRFINSHGAGPAAQLPLVLKIQKLTVWEETLFSKEYAHAELALTFYAKKDEHYLYLASASAVTKSSGMDVTGKHDDNLVRVWQQCFDQLARENLQERLQAATPLSLADLMQESNAATPQEFAILTTAPKAGVYGSFQEFRDNSPGNTIPITIKEKGRLDYVAHFVPDNQKVTNAWGFSDGNTFYIHYSNSFFPLVQHEEGFVFYGYGAINSQHVATAAVLGGAIGGAIAGATSGKGQTVEYSLNMLTGTVQSPENEQFLPTTDETTPATITLYRRGKGQLQEQVFLSINDTLTLELAPNALRQLVITPPVGELKFYTRDKKEPVFVFTPTVGLNRFIEISLPEKRGASLSVKVVEEKIGEFYTKEIELIHEKQNRQR</sequence>
<feature type="signal peptide" evidence="1">
    <location>
        <begin position="1"/>
        <end position="19"/>
    </location>
</feature>
<reference evidence="2 3" key="1">
    <citation type="journal article" date="2013" name="Genome Announc.">
        <title>Draft Genome Sequence of Cesiribacter andamanensis Strain AMV16T, Isolated from a Soil Sample from a Mud Volcano in the Andaman Islands, India.</title>
        <authorList>
            <person name="Shivaji S."/>
            <person name="Ara S."/>
            <person name="Begum Z."/>
            <person name="Srinivas T.N."/>
            <person name="Singh A."/>
            <person name="Kumar Pinnaka A."/>
        </authorList>
    </citation>
    <scope>NUCLEOTIDE SEQUENCE [LARGE SCALE GENOMIC DNA]</scope>
    <source>
        <strain evidence="2 3">AMV16</strain>
    </source>
</reference>
<dbReference type="Proteomes" id="UP000011910">
    <property type="component" value="Unassembled WGS sequence"/>
</dbReference>